<evidence type="ECO:0000313" key="2">
    <source>
        <dbReference type="EMBL" id="SUB17682.1"/>
    </source>
</evidence>
<reference evidence="2 3" key="1">
    <citation type="submission" date="2018-06" db="EMBL/GenBank/DDBJ databases">
        <authorList>
            <consortium name="Pathogen Informatics"/>
            <person name="Doyle S."/>
        </authorList>
    </citation>
    <scope>NUCLEOTIDE SEQUENCE [LARGE SCALE GENOMIC DNA]</scope>
    <source>
        <strain evidence="2 3">NCTC9381</strain>
    </source>
</reference>
<keyword evidence="1" id="KW-0472">Membrane</keyword>
<proteinExistence type="predicted"/>
<dbReference type="EMBL" id="UGSO01000001">
    <property type="protein sequence ID" value="SUB17682.1"/>
    <property type="molecule type" value="Genomic_DNA"/>
</dbReference>
<keyword evidence="3" id="KW-1185">Reference proteome</keyword>
<feature type="transmembrane region" description="Helical" evidence="1">
    <location>
        <begin position="12"/>
        <end position="33"/>
    </location>
</feature>
<evidence type="ECO:0000256" key="1">
    <source>
        <dbReference type="SAM" id="Phobius"/>
    </source>
</evidence>
<dbReference type="Proteomes" id="UP000254640">
    <property type="component" value="Unassembled WGS sequence"/>
</dbReference>
<protein>
    <submittedName>
        <fullName evidence="2">Inner membrane protein YbiR</fullName>
    </submittedName>
</protein>
<name>A0A379AJG5_ENTAG</name>
<dbReference type="AlphaFoldDB" id="A0A379AJG5"/>
<gene>
    <name evidence="2" type="primary">ybiR_2</name>
    <name evidence="2" type="ORF">NCTC9381_03612</name>
</gene>
<organism evidence="2 3">
    <name type="scientific">Enterobacter agglomerans</name>
    <name type="common">Erwinia herbicola</name>
    <name type="synonym">Pantoea agglomerans</name>
    <dbReference type="NCBI Taxonomy" id="549"/>
    <lineage>
        <taxon>Bacteria</taxon>
        <taxon>Pseudomonadati</taxon>
        <taxon>Pseudomonadota</taxon>
        <taxon>Gammaproteobacteria</taxon>
        <taxon>Enterobacterales</taxon>
        <taxon>Erwiniaceae</taxon>
        <taxon>Pantoea</taxon>
        <taxon>Pantoea agglomerans group</taxon>
    </lineage>
</organism>
<accession>A0A379AJG5</accession>
<evidence type="ECO:0000313" key="3">
    <source>
        <dbReference type="Proteomes" id="UP000254640"/>
    </source>
</evidence>
<sequence>MPQLLRSFLHDSVLHLLIVIGVVLAFLADFRWADLPGAVDWHTIITLTGLLILTKGLETSGYFDVLGDD</sequence>
<keyword evidence="1" id="KW-0812">Transmembrane</keyword>
<keyword evidence="1" id="KW-1133">Transmembrane helix</keyword>